<dbReference type="RefSeq" id="WP_068549933.1">
    <property type="nucleotide sequence ID" value="NZ_AP013035.1"/>
</dbReference>
<accession>A0A0S3QUF5</accession>
<keyword evidence="9" id="KW-1185">Reference proteome</keyword>
<evidence type="ECO:0000256" key="7">
    <source>
        <dbReference type="SAM" id="Phobius"/>
    </source>
</evidence>
<dbReference type="PANTHER" id="PTHR30074:SF4">
    <property type="entry name" value="NI_FE-HYDROGENASE 2 B-TYPE CYTOCHROME SUBUNIT-RELATED"/>
    <property type="match status" value="1"/>
</dbReference>
<feature type="transmembrane region" description="Helical" evidence="7">
    <location>
        <begin position="93"/>
        <end position="112"/>
    </location>
</feature>
<dbReference type="STRING" id="1298851.TST_1146"/>
<name>A0A0S3QUF5_THET7</name>
<feature type="transmembrane region" description="Helical" evidence="7">
    <location>
        <begin position="207"/>
        <end position="226"/>
    </location>
</feature>
<keyword evidence="6 7" id="KW-0472">Membrane</keyword>
<dbReference type="InterPro" id="IPR005614">
    <property type="entry name" value="NrfD-like"/>
</dbReference>
<dbReference type="Pfam" id="PF03916">
    <property type="entry name" value="NrfD"/>
    <property type="match status" value="1"/>
</dbReference>
<evidence type="ECO:0000256" key="1">
    <source>
        <dbReference type="ARBA" id="ARBA00004651"/>
    </source>
</evidence>
<proteinExistence type="inferred from homology"/>
<dbReference type="GO" id="GO:0009061">
    <property type="term" value="P:anaerobic respiration"/>
    <property type="evidence" value="ECO:0007669"/>
    <property type="project" value="TreeGrafter"/>
</dbReference>
<feature type="transmembrane region" description="Helical" evidence="7">
    <location>
        <begin position="169"/>
        <end position="187"/>
    </location>
</feature>
<dbReference type="Proteomes" id="UP000063234">
    <property type="component" value="Chromosome"/>
</dbReference>
<evidence type="ECO:0000256" key="5">
    <source>
        <dbReference type="ARBA" id="ARBA00022989"/>
    </source>
</evidence>
<dbReference type="PATRIC" id="fig|1298851.3.peg.1204"/>
<comment type="similarity">
    <text evidence="2">Belongs to the NrfD family.</text>
</comment>
<feature type="transmembrane region" description="Helical" evidence="7">
    <location>
        <begin position="132"/>
        <end position="149"/>
    </location>
</feature>
<feature type="transmembrane region" description="Helical" evidence="7">
    <location>
        <begin position="311"/>
        <end position="334"/>
    </location>
</feature>
<dbReference type="KEGG" id="ttk:TST_1146"/>
<comment type="subcellular location">
    <subcellularLocation>
        <location evidence="1">Cell membrane</location>
        <topology evidence="1">Multi-pass membrane protein</topology>
    </subcellularLocation>
</comment>
<organism evidence="8 9">
    <name type="scientific">Thermosulfidibacter takaii (strain DSM 17441 / JCM 13301 / NBRC 103674 / ABI70S6)</name>
    <dbReference type="NCBI Taxonomy" id="1298851"/>
    <lineage>
        <taxon>Bacteria</taxon>
        <taxon>Pseudomonadati</taxon>
        <taxon>Thermosulfidibacterota</taxon>
        <taxon>Thermosulfidibacteria</taxon>
        <taxon>Thermosulfidibacterales</taxon>
        <taxon>Thermosulfidibacteraceae</taxon>
    </lineage>
</organism>
<reference evidence="9" key="1">
    <citation type="journal article" date="2018" name="Science">
        <title>A primordial and reversible TCA cycle in a facultatively chemolithoautotrophic thermophile.</title>
        <authorList>
            <person name="Nunoura T."/>
            <person name="Chikaraishi Y."/>
            <person name="Izaki R."/>
            <person name="Suwa T."/>
            <person name="Sato T."/>
            <person name="Harada T."/>
            <person name="Mori K."/>
            <person name="Kato Y."/>
            <person name="Miyazaki M."/>
            <person name="Shimamura S."/>
            <person name="Yanagawa K."/>
            <person name="Shuto A."/>
            <person name="Ohkouchi N."/>
            <person name="Fujita N."/>
            <person name="Takaki Y."/>
            <person name="Atomi H."/>
            <person name="Takai K."/>
        </authorList>
    </citation>
    <scope>NUCLEOTIDE SEQUENCE [LARGE SCALE GENOMIC DNA]</scope>
    <source>
        <strain evidence="9">DSM 17441 / JCM 13301 / NBRC 103674 / ABI70S6</strain>
    </source>
</reference>
<dbReference type="EMBL" id="AP013035">
    <property type="protein sequence ID" value="BAT71938.1"/>
    <property type="molecule type" value="Genomic_DNA"/>
</dbReference>
<keyword evidence="5 7" id="KW-1133">Transmembrane helix</keyword>
<feature type="transmembrane region" description="Helical" evidence="7">
    <location>
        <begin position="20"/>
        <end position="37"/>
    </location>
</feature>
<evidence type="ECO:0000313" key="9">
    <source>
        <dbReference type="Proteomes" id="UP000063234"/>
    </source>
</evidence>
<feature type="transmembrane region" description="Helical" evidence="7">
    <location>
        <begin position="247"/>
        <end position="268"/>
    </location>
</feature>
<dbReference type="GO" id="GO:0005886">
    <property type="term" value="C:plasma membrane"/>
    <property type="evidence" value="ECO:0007669"/>
    <property type="project" value="UniProtKB-SubCell"/>
</dbReference>
<evidence type="ECO:0000313" key="8">
    <source>
        <dbReference type="EMBL" id="BAT71938.1"/>
    </source>
</evidence>
<gene>
    <name evidence="8" type="primary">hybB</name>
    <name evidence="8" type="ORF">TST_1146</name>
</gene>
<protein>
    <submittedName>
        <fullName evidence="8">Hydrogenase 2 b cytochrome subunit</fullName>
    </submittedName>
</protein>
<keyword evidence="3" id="KW-1003">Cell membrane</keyword>
<dbReference type="PANTHER" id="PTHR30074">
    <property type="entry name" value="FORMATE DEHYDROGENASE, NITRATE-INDUCIBLE, CYTOCHROME B556 FDN SUBUNIT"/>
    <property type="match status" value="1"/>
</dbReference>
<evidence type="ECO:0000256" key="6">
    <source>
        <dbReference type="ARBA" id="ARBA00023136"/>
    </source>
</evidence>
<dbReference type="NCBIfam" id="NF008133">
    <property type="entry name" value="PRK10881.1"/>
    <property type="match status" value="1"/>
</dbReference>
<feature type="transmembrane region" description="Helical" evidence="7">
    <location>
        <begin position="340"/>
        <end position="366"/>
    </location>
</feature>
<keyword evidence="4 7" id="KW-0812">Transmembrane</keyword>
<dbReference type="OrthoDB" id="9768158at2"/>
<evidence type="ECO:0000256" key="2">
    <source>
        <dbReference type="ARBA" id="ARBA00008929"/>
    </source>
</evidence>
<evidence type="ECO:0000256" key="3">
    <source>
        <dbReference type="ARBA" id="ARBA00022475"/>
    </source>
</evidence>
<sequence length="379" mass="42686">MKTEVAFRPIDKPLLTKPFFFFLILFLIGAYFIGVRFVEGLGAVSNMSDGYPWGIWIAYDVVVGTALGCGGYALAILIYFLGKKEYYPLIRGAILTSAFGYTLAGVSVVIDIGRYWNVYHFLIPPHWNLNSVLLEVALCVMTYTLVLWIELSPAIAEKFGIDKSKLEHITRIAVVIGLLLPTMHQSSLGSVELVAMTKLHPVWHTGFLPLLFWTSCILMGYAVVVVESLSSSMVYGRPYEMTILGRLGRYMGLIGAGWVFLRFLLLILEGKLLLAFSSGWLSVLFFLEILLFLVPTIILTNREARYSPRKLFIAAVLYILGGALYRFNCYLIAWSPGRNWVYFPSFSEVMITVGIVSLEVLLYMVFVKKFPILPKMEKA</sequence>
<evidence type="ECO:0000256" key="4">
    <source>
        <dbReference type="ARBA" id="ARBA00022692"/>
    </source>
</evidence>
<feature type="transmembrane region" description="Helical" evidence="7">
    <location>
        <begin position="57"/>
        <end position="81"/>
    </location>
</feature>
<dbReference type="AlphaFoldDB" id="A0A0S3QUF5"/>
<dbReference type="InterPro" id="IPR051817">
    <property type="entry name" value="FDH_cytochrome_b556_subunit"/>
</dbReference>
<feature type="transmembrane region" description="Helical" evidence="7">
    <location>
        <begin position="280"/>
        <end position="299"/>
    </location>
</feature>